<dbReference type="Pfam" id="PF00005">
    <property type="entry name" value="ABC_tran"/>
    <property type="match status" value="2"/>
</dbReference>
<evidence type="ECO:0000256" key="1">
    <source>
        <dbReference type="ARBA" id="ARBA00004141"/>
    </source>
</evidence>
<dbReference type="Pfam" id="PF00664">
    <property type="entry name" value="ABC_membrane"/>
    <property type="match status" value="2"/>
</dbReference>
<dbReference type="GO" id="GO:0005743">
    <property type="term" value="C:mitochondrial inner membrane"/>
    <property type="evidence" value="ECO:0007669"/>
    <property type="project" value="TreeGrafter"/>
</dbReference>
<evidence type="ECO:0000256" key="5">
    <source>
        <dbReference type="ARBA" id="ARBA00022741"/>
    </source>
</evidence>
<evidence type="ECO:0000256" key="3">
    <source>
        <dbReference type="ARBA" id="ARBA00022448"/>
    </source>
</evidence>
<dbReference type="InterPro" id="IPR003593">
    <property type="entry name" value="AAA+_ATPase"/>
</dbReference>
<accession>A0AA85ITX2</accession>
<evidence type="ECO:0000256" key="8">
    <source>
        <dbReference type="ARBA" id="ARBA00023136"/>
    </source>
</evidence>
<evidence type="ECO:0000256" key="4">
    <source>
        <dbReference type="ARBA" id="ARBA00022692"/>
    </source>
</evidence>
<dbReference type="SUPFAM" id="SSF90123">
    <property type="entry name" value="ABC transporter transmembrane region"/>
    <property type="match status" value="2"/>
</dbReference>
<feature type="transmembrane region" description="Helical" evidence="9">
    <location>
        <begin position="50"/>
        <end position="76"/>
    </location>
</feature>
<feature type="transmembrane region" description="Helical" evidence="9">
    <location>
        <begin position="930"/>
        <end position="958"/>
    </location>
</feature>
<dbReference type="Proteomes" id="UP000050795">
    <property type="component" value="Unassembled WGS sequence"/>
</dbReference>
<feature type="transmembrane region" description="Helical" evidence="9">
    <location>
        <begin position="196"/>
        <end position="216"/>
    </location>
</feature>
<feature type="domain" description="ABC transporter" evidence="10">
    <location>
        <begin position="371"/>
        <end position="610"/>
    </location>
</feature>
<feature type="transmembrane region" description="Helical" evidence="9">
    <location>
        <begin position="173"/>
        <end position="190"/>
    </location>
</feature>
<evidence type="ECO:0000313" key="12">
    <source>
        <dbReference type="Proteomes" id="UP000050795"/>
    </source>
</evidence>
<dbReference type="InterPro" id="IPR036640">
    <property type="entry name" value="ABC1_TM_sf"/>
</dbReference>
<dbReference type="WBParaSite" id="TREG1_107710.3">
    <property type="protein sequence ID" value="TREG1_107710.3"/>
    <property type="gene ID" value="TREG1_107710"/>
</dbReference>
<feature type="domain" description="ABC transmembrane type-1" evidence="11">
    <location>
        <begin position="710"/>
        <end position="995"/>
    </location>
</feature>
<dbReference type="InterPro" id="IPR011527">
    <property type="entry name" value="ABC1_TM_dom"/>
</dbReference>
<sequence>MTRKRLQDSSCCAKKWHTKILKTENEARTSVKTSIRYKDLFSYASTSDLVIFYLGVLLTVAVGAAFPLSIMIFRWIVNDFMKPTGVPYEKIYHTSLWFLAVAVCTFFVSLAQSWCTNISSSRQVNYIRQRLIQAILSQDIEWLDEHNIGGLMDKLTEHTTNIRLGVGEKLNEFIQNISSFVFSLSIAFVFGWKLSLVACATLPLVLTGFSLFGTFARRFTQKEHDAYSKCSAVAEEVLSAIRTVIAFGAESKEVVRYSSNLDEAASFGTKHAGYLGFAGGFVGMSIYASAALVFWYGVTLIRQDNYDPGSVILVFLNIIIGSLFLGSALPNFRYFHMAKTSAQDIFNIIEQKPLVDKTSSGEKLNNFTGKITFKNVTFSYPSRREKSVFKNLNLTIEAKQTTALVGSSGCGKTTITQLLERFYDPDSGQILFDDADISTLNVSWLRSLIGIVQQEPILFSGTISENIRLGCLKDTVCSDDDIIEAAKLANAHEFIIKLPQGYKTMISRTGVELSIGQKQRISIARALIRKPKILILDEATSALDNHSERMIQSALEKIKLNRTLIIIAHRLSTIQNADKIVVLEDGCIKQSGTHTELASTLGLYSALLKFEMPEVNAPPINSETYSPVEDGKIWNDEKTPLKDHIQNDNDNGVTIINHKKEKESDYKVNSSKVSLKMSKSTDVRIKSGGFFSSMRRLFKLSRPEWKFLTLGCIAASITGGLQPVFAVLYSEMYAIFNLTQKPDEMQTRANFISSIIAGLGLIRLISSTCQGYFLGISGQKLTRRLRENLFASMLKQEIAWHDQPEHSPGILLVMLTTDANKVNTLCGVSLGRLIESTVLVIASLTIGFVYNWKLTLVVLVFFPVIMLSGYLQLRQIRKSSYGSKETTAARIIYEALSSTRTMYAYNLENYFYKQYCSILNSEMTADNRTFIVYSFVYALAQSLPICAYAAAFSCGAYLMSIEEITLIAIFRVFAAISFAAQALGRTSHIGPEMKHASLAADRIFKLLDRKSKIPVNEGLHLDQPLNSIPIEFRQVSFRYPSRPESWILKNFSHTFQPGQKTAIIGLSGSGKTSILSLIQRLYENENDNSSCGIFFNGINSRTISPKWIRQQIGVVSQEPQLFNISIMENIAYGNNNVQAITMDEITNAARRANIHEFIMSLPEGYNTLAGPRGTHISTGQRQRIAIARCLVRKPKLLLLDEITSALDLQNEQSIQNTLASLPYDCTYITVTHRLLTTAQVDDILVLANGKVIENGTFNQLKQSKGVFYALFCTKENN</sequence>
<evidence type="ECO:0000256" key="9">
    <source>
        <dbReference type="SAM" id="Phobius"/>
    </source>
</evidence>
<evidence type="ECO:0000259" key="11">
    <source>
        <dbReference type="PROSITE" id="PS50929"/>
    </source>
</evidence>
<dbReference type="PROSITE" id="PS50929">
    <property type="entry name" value="ABC_TM1F"/>
    <property type="match status" value="2"/>
</dbReference>
<dbReference type="CDD" id="cd18577">
    <property type="entry name" value="ABC_6TM_Pgp_ABCB1_D1_like"/>
    <property type="match status" value="1"/>
</dbReference>
<feature type="transmembrane region" description="Helical" evidence="9">
    <location>
        <begin position="310"/>
        <end position="329"/>
    </location>
</feature>
<dbReference type="InterPro" id="IPR027417">
    <property type="entry name" value="P-loop_NTPase"/>
</dbReference>
<dbReference type="CDD" id="cd03249">
    <property type="entry name" value="ABC_MTABC3_MDL1_MDL2"/>
    <property type="match status" value="1"/>
</dbReference>
<feature type="domain" description="ABC transporter" evidence="10">
    <location>
        <begin position="1030"/>
        <end position="1273"/>
    </location>
</feature>
<evidence type="ECO:0000313" key="13">
    <source>
        <dbReference type="WBParaSite" id="TREG1_107710.3"/>
    </source>
</evidence>
<keyword evidence="6" id="KW-0067">ATP-binding</keyword>
<feature type="transmembrane region" description="Helical" evidence="9">
    <location>
        <begin position="274"/>
        <end position="298"/>
    </location>
</feature>
<dbReference type="Gene3D" id="3.40.50.300">
    <property type="entry name" value="P-loop containing nucleotide triphosphate hydrolases"/>
    <property type="match status" value="2"/>
</dbReference>
<dbReference type="AlphaFoldDB" id="A0AA85ITX2"/>
<evidence type="ECO:0000256" key="2">
    <source>
        <dbReference type="ARBA" id="ARBA00007577"/>
    </source>
</evidence>
<evidence type="ECO:0000256" key="6">
    <source>
        <dbReference type="ARBA" id="ARBA00022840"/>
    </source>
</evidence>
<evidence type="ECO:0000259" key="10">
    <source>
        <dbReference type="PROSITE" id="PS50893"/>
    </source>
</evidence>
<organism evidence="12 13">
    <name type="scientific">Trichobilharzia regenti</name>
    <name type="common">Nasal bird schistosome</name>
    <dbReference type="NCBI Taxonomy" id="157069"/>
    <lineage>
        <taxon>Eukaryota</taxon>
        <taxon>Metazoa</taxon>
        <taxon>Spiralia</taxon>
        <taxon>Lophotrochozoa</taxon>
        <taxon>Platyhelminthes</taxon>
        <taxon>Trematoda</taxon>
        <taxon>Digenea</taxon>
        <taxon>Strigeidida</taxon>
        <taxon>Schistosomatoidea</taxon>
        <taxon>Schistosomatidae</taxon>
        <taxon>Trichobilharzia</taxon>
    </lineage>
</organism>
<keyword evidence="7 9" id="KW-1133">Transmembrane helix</keyword>
<dbReference type="FunFam" id="3.40.50.300:FF:000967">
    <property type="entry name" value="ABC multidrug transporter mdr4"/>
    <property type="match status" value="1"/>
</dbReference>
<feature type="transmembrane region" description="Helical" evidence="9">
    <location>
        <begin position="830"/>
        <end position="850"/>
    </location>
</feature>
<dbReference type="PROSITE" id="PS50893">
    <property type="entry name" value="ABC_TRANSPORTER_2"/>
    <property type="match status" value="2"/>
</dbReference>
<comment type="similarity">
    <text evidence="2">Belongs to the ABC transporter superfamily. ABCB family. Multidrug resistance exporter (TC 3.A.1.201) subfamily.</text>
</comment>
<keyword evidence="8 9" id="KW-0472">Membrane</keyword>
<feature type="transmembrane region" description="Helical" evidence="9">
    <location>
        <begin position="705"/>
        <end position="729"/>
    </location>
</feature>
<feature type="transmembrane region" description="Helical" evidence="9">
    <location>
        <begin position="856"/>
        <end position="873"/>
    </location>
</feature>
<dbReference type="InterPro" id="IPR039421">
    <property type="entry name" value="Type_1_exporter"/>
</dbReference>
<comment type="subcellular location">
    <subcellularLocation>
        <location evidence="1">Membrane</location>
        <topology evidence="1">Multi-pass membrane protein</topology>
    </subcellularLocation>
</comment>
<keyword evidence="4 9" id="KW-0812">Transmembrane</keyword>
<name>A0AA85ITX2_TRIRE</name>
<feature type="domain" description="ABC transmembrane type-1" evidence="11">
    <location>
        <begin position="54"/>
        <end position="337"/>
    </location>
</feature>
<dbReference type="GO" id="GO:0016887">
    <property type="term" value="F:ATP hydrolysis activity"/>
    <property type="evidence" value="ECO:0007669"/>
    <property type="project" value="InterPro"/>
</dbReference>
<keyword evidence="12" id="KW-1185">Reference proteome</keyword>
<dbReference type="FunFam" id="3.40.50.300:FF:000251">
    <property type="entry name" value="ABC transporter B family member 19"/>
    <property type="match status" value="1"/>
</dbReference>
<reference evidence="12" key="1">
    <citation type="submission" date="2022-06" db="EMBL/GenBank/DDBJ databases">
        <authorList>
            <person name="Berger JAMES D."/>
            <person name="Berger JAMES D."/>
        </authorList>
    </citation>
    <scope>NUCLEOTIDE SEQUENCE [LARGE SCALE GENOMIC DNA]</scope>
</reference>
<dbReference type="Gene3D" id="1.20.1560.10">
    <property type="entry name" value="ABC transporter type 1, transmembrane domain"/>
    <property type="match status" value="1"/>
</dbReference>
<dbReference type="GO" id="GO:0005524">
    <property type="term" value="F:ATP binding"/>
    <property type="evidence" value="ECO:0007669"/>
    <property type="project" value="UniProtKB-KW"/>
</dbReference>
<proteinExistence type="inferred from homology"/>
<dbReference type="SMART" id="SM00382">
    <property type="entry name" value="AAA"/>
    <property type="match status" value="2"/>
</dbReference>
<dbReference type="SUPFAM" id="SSF52540">
    <property type="entry name" value="P-loop containing nucleoside triphosphate hydrolases"/>
    <property type="match status" value="2"/>
</dbReference>
<dbReference type="CDD" id="cd18578">
    <property type="entry name" value="ABC_6TM_Pgp_ABCB1_D2_like"/>
    <property type="match status" value="1"/>
</dbReference>
<dbReference type="InterPro" id="IPR003439">
    <property type="entry name" value="ABC_transporter-like_ATP-bd"/>
</dbReference>
<dbReference type="PANTHER" id="PTHR43394">
    <property type="entry name" value="ATP-DEPENDENT PERMEASE MDL1, MITOCHONDRIAL"/>
    <property type="match status" value="1"/>
</dbReference>
<feature type="transmembrane region" description="Helical" evidence="9">
    <location>
        <begin position="96"/>
        <end position="115"/>
    </location>
</feature>
<protein>
    <submittedName>
        <fullName evidence="13">Uncharacterized protein</fullName>
    </submittedName>
</protein>
<keyword evidence="5" id="KW-0547">Nucleotide-binding</keyword>
<dbReference type="PANTHER" id="PTHR43394:SF27">
    <property type="entry name" value="ATP-DEPENDENT TRANSLOCASE ABCB1-LIKE"/>
    <property type="match status" value="1"/>
</dbReference>
<feature type="transmembrane region" description="Helical" evidence="9">
    <location>
        <begin position="749"/>
        <end position="774"/>
    </location>
</feature>
<dbReference type="GO" id="GO:0090374">
    <property type="term" value="P:oligopeptide export from mitochondrion"/>
    <property type="evidence" value="ECO:0007669"/>
    <property type="project" value="TreeGrafter"/>
</dbReference>
<reference evidence="13" key="2">
    <citation type="submission" date="2023-11" db="UniProtKB">
        <authorList>
            <consortium name="WormBaseParasite"/>
        </authorList>
    </citation>
    <scope>IDENTIFICATION</scope>
</reference>
<evidence type="ECO:0000256" key="7">
    <source>
        <dbReference type="ARBA" id="ARBA00022989"/>
    </source>
</evidence>
<dbReference type="GO" id="GO:0015421">
    <property type="term" value="F:ABC-type oligopeptide transporter activity"/>
    <property type="evidence" value="ECO:0007669"/>
    <property type="project" value="TreeGrafter"/>
</dbReference>
<keyword evidence="3" id="KW-0813">Transport</keyword>